<dbReference type="Proteomes" id="UP000838763">
    <property type="component" value="Unassembled WGS sequence"/>
</dbReference>
<proteinExistence type="predicted"/>
<sequence length="677" mass="71547">MGYYHYDEVFPQLATLLVVAAQSWRVSAAVELQLNVSALTTTVESDWTGVYYSDAAPLLLGNDGGTSTGGFHAWNLDDETPSPWLIPLSPAGLSCSPPHSILRAFSLPELTEAESAQIKVLDDDKGVYFFDLAESVDSPQISKLGEAEDDVTGLAVYASSRGSADYLFVAQESVIGVYDQSFELVGTLALVGLEDIEIQGLSIYQAPTEKYAEGAVVYAIEADGDVAGFGVSSLENVFEQLGIASNTAHDPRGQDHCASLSPICKQCSGNGFCSKGSDVCACFAGFAGSTCDQFQCTDNCSGHGECVGANECACDAGWGGLHCSFIVVEATYETEANGGDGDDPAIWISPEAPEKSRIITTTKSTAGAGLGVFDLTGKLLQTIYAGEPNNVDVIYNFQAGERTIDLAFAACRADDTLCLFEIISNGTLTEIPGGIQPTVDDYSVYGSCVYRSRTTGKQYLFVNEKSARYFQYELSSTANGTLETTLVRDFVGGSGGQVEGCVTDEDNGWIFLGEEPSALWRYDAEPDSEEPGVRVAYVGDGLLNADVEGVTLVPGKTADEGFVLVSTQGVSAYNIYRRAAPHAYVGTFTIARSADGQIDAVSNTDGIAAVGNALGPDFPHGLVVVHDDSNELPGGGTSDESSFKLVSLESILGAEPLASLGLLDEVDAEWDPRAERV</sequence>
<dbReference type="SMART" id="SM00181">
    <property type="entry name" value="EGF"/>
    <property type="match status" value="2"/>
</dbReference>
<dbReference type="InterPro" id="IPR003431">
    <property type="entry name" value="B-propeller_Phytase"/>
</dbReference>
<evidence type="ECO:0000313" key="7">
    <source>
        <dbReference type="Proteomes" id="UP000838763"/>
    </source>
</evidence>
<comment type="caution">
    <text evidence="3">Lacks conserved residue(s) required for the propagation of feature annotation.</text>
</comment>
<evidence type="ECO:0000313" key="6">
    <source>
        <dbReference type="EMBL" id="CAI4214956.1"/>
    </source>
</evidence>
<gene>
    <name evidence="6" type="ORF">PPNO1_LOCUS4683</name>
</gene>
<comment type="caution">
    <text evidence="6">The sequence shown here is derived from an EMBL/GenBank/DDBJ whole genome shotgun (WGS) entry which is preliminary data.</text>
</comment>
<feature type="domain" description="EGF-like" evidence="4">
    <location>
        <begin position="292"/>
        <end position="324"/>
    </location>
</feature>
<name>A0A9P1M9Q0_9PEZI</name>
<evidence type="ECO:0008006" key="8">
    <source>
        <dbReference type="Google" id="ProtNLM"/>
    </source>
</evidence>
<dbReference type="EMBL" id="CALLCH030000012">
    <property type="protein sequence ID" value="CAI4214956.1"/>
    <property type="molecule type" value="Genomic_DNA"/>
</dbReference>
<accession>A0A9P1M9Q0</accession>
<organism evidence="6 7">
    <name type="scientific">Parascedosporium putredinis</name>
    <dbReference type="NCBI Taxonomy" id="1442378"/>
    <lineage>
        <taxon>Eukaryota</taxon>
        <taxon>Fungi</taxon>
        <taxon>Dikarya</taxon>
        <taxon>Ascomycota</taxon>
        <taxon>Pezizomycotina</taxon>
        <taxon>Sordariomycetes</taxon>
        <taxon>Hypocreomycetidae</taxon>
        <taxon>Microascales</taxon>
        <taxon>Microascaceae</taxon>
        <taxon>Parascedosporium</taxon>
    </lineage>
</organism>
<keyword evidence="7" id="KW-1185">Reference proteome</keyword>
<dbReference type="GO" id="GO:0016158">
    <property type="term" value="F:inositol hexakisphosphate 3-phosphatase activity"/>
    <property type="evidence" value="ECO:0007669"/>
    <property type="project" value="InterPro"/>
</dbReference>
<dbReference type="AlphaFoldDB" id="A0A9P1M9Q0"/>
<evidence type="ECO:0000259" key="5">
    <source>
        <dbReference type="PROSITE" id="PS51662"/>
    </source>
</evidence>
<dbReference type="Pfam" id="PF02333">
    <property type="entry name" value="Phytase"/>
    <property type="match status" value="1"/>
</dbReference>
<protein>
    <recommendedName>
        <fullName evidence="8">3-phytase</fullName>
    </recommendedName>
</protein>
<dbReference type="PROSITE" id="PS50026">
    <property type="entry name" value="EGF_3"/>
    <property type="match status" value="1"/>
</dbReference>
<evidence type="ECO:0000259" key="4">
    <source>
        <dbReference type="PROSITE" id="PS50026"/>
    </source>
</evidence>
<keyword evidence="2 3" id="KW-1015">Disulfide bond</keyword>
<dbReference type="PROSITE" id="PS51662">
    <property type="entry name" value="BP_PHYTASE"/>
    <property type="match status" value="2"/>
</dbReference>
<feature type="domain" description="BPP" evidence="5">
    <location>
        <begin position="318"/>
        <end position="657"/>
    </location>
</feature>
<dbReference type="SUPFAM" id="SSF50956">
    <property type="entry name" value="Thermostable phytase (3-phytase)"/>
    <property type="match status" value="2"/>
</dbReference>
<dbReference type="Gene3D" id="2.120.10.30">
    <property type="entry name" value="TolB, C-terminal domain"/>
    <property type="match status" value="2"/>
</dbReference>
<dbReference type="Gene3D" id="2.10.25.10">
    <property type="entry name" value="Laminin"/>
    <property type="match status" value="1"/>
</dbReference>
<dbReference type="OrthoDB" id="10045365at2759"/>
<dbReference type="InterPro" id="IPR000742">
    <property type="entry name" value="EGF"/>
</dbReference>
<feature type="disulfide bond" evidence="3">
    <location>
        <begin position="296"/>
        <end position="306"/>
    </location>
</feature>
<dbReference type="PROSITE" id="PS00022">
    <property type="entry name" value="EGF_1"/>
    <property type="match status" value="1"/>
</dbReference>
<dbReference type="InterPro" id="IPR050969">
    <property type="entry name" value="Dev_Signal_Modulators"/>
</dbReference>
<evidence type="ECO:0000256" key="3">
    <source>
        <dbReference type="PROSITE-ProRule" id="PRU00076"/>
    </source>
</evidence>
<dbReference type="PANTHER" id="PTHR14949:SF56">
    <property type="entry name" value="EGF-LIKE-DOMAIN, MULTIPLE 7"/>
    <property type="match status" value="1"/>
</dbReference>
<dbReference type="PROSITE" id="PS01186">
    <property type="entry name" value="EGF_2"/>
    <property type="match status" value="1"/>
</dbReference>
<feature type="disulfide bond" evidence="3">
    <location>
        <begin position="314"/>
        <end position="323"/>
    </location>
</feature>
<reference evidence="6" key="1">
    <citation type="submission" date="2022-11" db="EMBL/GenBank/DDBJ databases">
        <authorList>
            <person name="Scott C."/>
            <person name="Bruce N."/>
        </authorList>
    </citation>
    <scope>NUCLEOTIDE SEQUENCE</scope>
</reference>
<keyword evidence="1" id="KW-0732">Signal</keyword>
<feature type="domain" description="BPP" evidence="5">
    <location>
        <begin position="1"/>
        <end position="241"/>
    </location>
</feature>
<dbReference type="PANTHER" id="PTHR14949">
    <property type="entry name" value="EGF-LIKE-DOMAIN, MULTIPLE 7, 8"/>
    <property type="match status" value="1"/>
</dbReference>
<evidence type="ECO:0000256" key="2">
    <source>
        <dbReference type="ARBA" id="ARBA00023157"/>
    </source>
</evidence>
<dbReference type="InterPro" id="IPR011042">
    <property type="entry name" value="6-blade_b-propeller_TolB-like"/>
</dbReference>
<evidence type="ECO:0000256" key="1">
    <source>
        <dbReference type="ARBA" id="ARBA00022729"/>
    </source>
</evidence>
<keyword evidence="3" id="KW-0245">EGF-like domain</keyword>
<dbReference type="Pfam" id="PF23106">
    <property type="entry name" value="EGF_Teneurin"/>
    <property type="match status" value="1"/>
</dbReference>